<keyword evidence="2" id="KW-1185">Reference proteome</keyword>
<dbReference type="RefSeq" id="WP_392817403.1">
    <property type="nucleotide sequence ID" value="NZ_JBICYV010000005.1"/>
</dbReference>
<dbReference type="EMBL" id="JBICYV010000005">
    <property type="protein sequence ID" value="MFG3011148.1"/>
    <property type="molecule type" value="Genomic_DNA"/>
</dbReference>
<comment type="caution">
    <text evidence="1">The sequence shown here is derived from an EMBL/GenBank/DDBJ whole genome shotgun (WGS) entry which is preliminary data.</text>
</comment>
<proteinExistence type="predicted"/>
<protein>
    <submittedName>
        <fullName evidence="1">Uncharacterized protein</fullName>
    </submittedName>
</protein>
<evidence type="ECO:0000313" key="2">
    <source>
        <dbReference type="Proteomes" id="UP001604267"/>
    </source>
</evidence>
<evidence type="ECO:0000313" key="1">
    <source>
        <dbReference type="EMBL" id="MFG3011148.1"/>
    </source>
</evidence>
<accession>A0ABW7B1V4</accession>
<gene>
    <name evidence="1" type="ORF">ACGFZB_11920</name>
</gene>
<dbReference type="Proteomes" id="UP001604267">
    <property type="component" value="Unassembled WGS sequence"/>
</dbReference>
<reference evidence="1 2" key="1">
    <citation type="submission" date="2024-10" db="EMBL/GenBank/DDBJ databases">
        <title>The Natural Products Discovery Center: Release of the First 8490 Sequenced Strains for Exploring Actinobacteria Biosynthetic Diversity.</title>
        <authorList>
            <person name="Kalkreuter E."/>
            <person name="Kautsar S.A."/>
            <person name="Yang D."/>
            <person name="Bader C.D."/>
            <person name="Teijaro C.N."/>
            <person name="Fluegel L."/>
            <person name="Davis C.M."/>
            <person name="Simpson J.R."/>
            <person name="Lauterbach L."/>
            <person name="Steele A.D."/>
            <person name="Gui C."/>
            <person name="Meng S."/>
            <person name="Li G."/>
            <person name="Viehrig K."/>
            <person name="Ye F."/>
            <person name="Su P."/>
            <person name="Kiefer A.F."/>
            <person name="Nichols A."/>
            <person name="Cepeda A.J."/>
            <person name="Yan W."/>
            <person name="Fan B."/>
            <person name="Jiang Y."/>
            <person name="Adhikari A."/>
            <person name="Zheng C.-J."/>
            <person name="Schuster L."/>
            <person name="Cowan T.M."/>
            <person name="Smanski M.J."/>
            <person name="Chevrette M.G."/>
            <person name="De Carvalho L.P.S."/>
            <person name="Shen B."/>
        </authorList>
    </citation>
    <scope>NUCLEOTIDE SEQUENCE [LARGE SCALE GENOMIC DNA]</scope>
    <source>
        <strain evidence="1 2">NPDC048320</strain>
    </source>
</reference>
<name>A0ABW7B1V4_9ACTN</name>
<organism evidence="1 2">
    <name type="scientific">Streptomyces cinerochromogenes</name>
    <dbReference type="NCBI Taxonomy" id="66422"/>
    <lineage>
        <taxon>Bacteria</taxon>
        <taxon>Bacillati</taxon>
        <taxon>Actinomycetota</taxon>
        <taxon>Actinomycetes</taxon>
        <taxon>Kitasatosporales</taxon>
        <taxon>Streptomycetaceae</taxon>
        <taxon>Streptomyces</taxon>
    </lineage>
</organism>
<sequence>MSKISFEELDGLTGEMLPERAVLSAFYGGGGDNGGSNIVSNPVCTSQQLQPSGILALLATQGQQRDCSASVASTTF</sequence>